<keyword evidence="11" id="KW-1185">Reference proteome</keyword>
<accession>A0A835CP78</accession>
<evidence type="ECO:0000256" key="6">
    <source>
        <dbReference type="ARBA" id="ARBA00023274"/>
    </source>
</evidence>
<dbReference type="GO" id="GO:0005762">
    <property type="term" value="C:mitochondrial large ribosomal subunit"/>
    <property type="evidence" value="ECO:0007669"/>
    <property type="project" value="TreeGrafter"/>
</dbReference>
<dbReference type="PANTHER" id="PTHR15893">
    <property type="entry name" value="RIBOSOMAL PROTEIN L27"/>
    <property type="match status" value="1"/>
</dbReference>
<gene>
    <name evidence="10" type="ORF">HCN44_008945</name>
</gene>
<dbReference type="Pfam" id="PF01016">
    <property type="entry name" value="Ribosomal_L27"/>
    <property type="match status" value="1"/>
</dbReference>
<dbReference type="AlphaFoldDB" id="A0A835CP78"/>
<evidence type="ECO:0000313" key="10">
    <source>
        <dbReference type="EMBL" id="KAF7991574.1"/>
    </source>
</evidence>
<sequence>MSQSLLSAFNSIRQSLLLPITRNLDLTRHASKKAGSSTKNKGGNMRRPKHRGVRVQDGHYVQAGTILATQMTTRFHPGLHAGFGKNGTIFAIEAGRVAITCEVIDPNWEHTWIQRCYSGREGDKIYKKHFNVIPEKQHGRFKLVDTI</sequence>
<comment type="caution">
    <text evidence="10">The sequence shown here is derived from an EMBL/GenBank/DDBJ whole genome shotgun (WGS) entry which is preliminary data.</text>
</comment>
<dbReference type="GO" id="GO:0006412">
    <property type="term" value="P:translation"/>
    <property type="evidence" value="ECO:0007669"/>
    <property type="project" value="InterPro"/>
</dbReference>
<evidence type="ECO:0000256" key="3">
    <source>
        <dbReference type="ARBA" id="ARBA00022946"/>
    </source>
</evidence>
<keyword evidence="3" id="KW-0809">Transit peptide</keyword>
<dbReference type="GO" id="GO:0003735">
    <property type="term" value="F:structural constituent of ribosome"/>
    <property type="evidence" value="ECO:0007669"/>
    <property type="project" value="InterPro"/>
</dbReference>
<dbReference type="PRINTS" id="PR00063">
    <property type="entry name" value="RIBOSOMALL27"/>
</dbReference>
<comment type="subcellular location">
    <subcellularLocation>
        <location evidence="1">Mitochondrion</location>
    </subcellularLocation>
</comment>
<evidence type="ECO:0000256" key="4">
    <source>
        <dbReference type="ARBA" id="ARBA00022980"/>
    </source>
</evidence>
<proteinExistence type="inferred from homology"/>
<evidence type="ECO:0000256" key="9">
    <source>
        <dbReference type="SAM" id="MobiDB-lite"/>
    </source>
</evidence>
<dbReference type="GO" id="GO:0005743">
    <property type="term" value="C:mitochondrial inner membrane"/>
    <property type="evidence" value="ECO:0007669"/>
    <property type="project" value="UniProtKB-ARBA"/>
</dbReference>
<dbReference type="SUPFAM" id="SSF110324">
    <property type="entry name" value="Ribosomal L27 protein-like"/>
    <property type="match status" value="1"/>
</dbReference>
<comment type="similarity">
    <text evidence="2">Belongs to the bacterial ribosomal protein bL27 family.</text>
</comment>
<dbReference type="OrthoDB" id="1867012at2759"/>
<evidence type="ECO:0000256" key="7">
    <source>
        <dbReference type="ARBA" id="ARBA00035267"/>
    </source>
</evidence>
<keyword evidence="6" id="KW-0687">Ribonucleoprotein</keyword>
<evidence type="ECO:0000256" key="1">
    <source>
        <dbReference type="ARBA" id="ARBA00004173"/>
    </source>
</evidence>
<dbReference type="FunFam" id="2.40.50.100:FF:000031">
    <property type="entry name" value="39S ribosomal protein L27, mitochondrial"/>
    <property type="match status" value="1"/>
</dbReference>
<dbReference type="InterPro" id="IPR001684">
    <property type="entry name" value="Ribosomal_bL27"/>
</dbReference>
<name>A0A835CP78_APHGI</name>
<evidence type="ECO:0000313" key="11">
    <source>
        <dbReference type="Proteomes" id="UP000639338"/>
    </source>
</evidence>
<evidence type="ECO:0000256" key="8">
    <source>
        <dbReference type="ARBA" id="ARBA00076963"/>
    </source>
</evidence>
<reference evidence="10 11" key="1">
    <citation type="submission" date="2020-08" db="EMBL/GenBank/DDBJ databases">
        <title>Aphidius gifuensis genome sequencing and assembly.</title>
        <authorList>
            <person name="Du Z."/>
        </authorList>
    </citation>
    <scope>NUCLEOTIDE SEQUENCE [LARGE SCALE GENOMIC DNA]</scope>
    <source>
        <strain evidence="10">YNYX2018</strain>
        <tissue evidence="10">Adults</tissue>
    </source>
</reference>
<dbReference type="PANTHER" id="PTHR15893:SF0">
    <property type="entry name" value="LARGE RIBOSOMAL SUBUNIT PROTEIN BL27M"/>
    <property type="match status" value="1"/>
</dbReference>
<organism evidence="10 11">
    <name type="scientific">Aphidius gifuensis</name>
    <name type="common">Parasitoid wasp</name>
    <dbReference type="NCBI Taxonomy" id="684658"/>
    <lineage>
        <taxon>Eukaryota</taxon>
        <taxon>Metazoa</taxon>
        <taxon>Ecdysozoa</taxon>
        <taxon>Arthropoda</taxon>
        <taxon>Hexapoda</taxon>
        <taxon>Insecta</taxon>
        <taxon>Pterygota</taxon>
        <taxon>Neoptera</taxon>
        <taxon>Endopterygota</taxon>
        <taxon>Hymenoptera</taxon>
        <taxon>Apocrita</taxon>
        <taxon>Ichneumonoidea</taxon>
        <taxon>Braconidae</taxon>
        <taxon>Aphidiinae</taxon>
        <taxon>Aphidius</taxon>
    </lineage>
</organism>
<dbReference type="Proteomes" id="UP000639338">
    <property type="component" value="Unassembled WGS sequence"/>
</dbReference>
<protein>
    <recommendedName>
        <fullName evidence="7">Large ribosomal subunit protein bL27m</fullName>
    </recommendedName>
    <alternativeName>
        <fullName evidence="8">39S ribosomal protein L27, mitochondrial</fullName>
    </alternativeName>
</protein>
<evidence type="ECO:0000256" key="2">
    <source>
        <dbReference type="ARBA" id="ARBA00010797"/>
    </source>
</evidence>
<keyword evidence="4" id="KW-0689">Ribosomal protein</keyword>
<feature type="region of interest" description="Disordered" evidence="9">
    <location>
        <begin position="28"/>
        <end position="51"/>
    </location>
</feature>
<keyword evidence="5" id="KW-0496">Mitochondrion</keyword>
<evidence type="ECO:0000256" key="5">
    <source>
        <dbReference type="ARBA" id="ARBA00023128"/>
    </source>
</evidence>
<dbReference type="EMBL" id="JACMRX010000004">
    <property type="protein sequence ID" value="KAF7991574.1"/>
    <property type="molecule type" value="Genomic_DNA"/>
</dbReference>
<dbReference type="Gene3D" id="2.40.50.100">
    <property type="match status" value="1"/>
</dbReference>